<dbReference type="EMBL" id="VFPP01000001">
    <property type="protein sequence ID" value="TQM81759.1"/>
    <property type="molecule type" value="Genomic_DNA"/>
</dbReference>
<reference evidence="3 4" key="1">
    <citation type="submission" date="2019-06" db="EMBL/GenBank/DDBJ databases">
        <title>Sequencing the genomes of 1000 actinobacteria strains.</title>
        <authorList>
            <person name="Klenk H.-P."/>
        </authorList>
    </citation>
    <scope>NUCLEOTIDE SEQUENCE [LARGE SCALE GENOMIC DNA]</scope>
    <source>
        <strain evidence="3 4">DSM 45456</strain>
    </source>
</reference>
<keyword evidence="2" id="KW-0812">Transmembrane</keyword>
<feature type="region of interest" description="Disordered" evidence="1">
    <location>
        <begin position="1"/>
        <end position="34"/>
    </location>
</feature>
<comment type="caution">
    <text evidence="3">The sequence shown here is derived from an EMBL/GenBank/DDBJ whole genome shotgun (WGS) entry which is preliminary data.</text>
</comment>
<sequence length="475" mass="52304">MTALDDRPSVDEQPPLRGRAGPPPVGTPPVERPVRASLPNDVAIGALRPVMPQRGVPRLLRRIIGVNEDVLDWVPEERPRYTRLGLIVLNTGLLAAVSMHMALVSVLGSHWWLVFADLVWAMIIVTADSWLIASTHGAARTSLFGTYLPRLLLSVLLGAVIAEPLVLAVFHQSIDNEISETRKADIDAYGSAVKRCNPPTGEISTDPSCAGFLVVISERPQSAVEELGRATAHRDQLATRIGEVNAQLNELERLARDECAGRGGPGLTAVPGEGPECTRNREKADQFRRDSQVDQLNADLVTADRQVSELTTKVSNASSQAEREVNAAINAKIDEKRGNLTERGLLDEFEALGSLSSKHFSVLMAHVFLALLLIVLDCLPVLSKMMSASTEYDSRVRRQLDVSGRLHDLQMRASEKRDSVDFELQELRFRQKLRTGIEEIGGEDRTAKARRRMEVDAQIDRLAATLEQARTPQPR</sequence>
<accession>A0A543JG05</accession>
<feature type="compositionally biased region" description="Basic and acidic residues" evidence="1">
    <location>
        <begin position="1"/>
        <end position="10"/>
    </location>
</feature>
<name>A0A543JG05_9PSEU</name>
<dbReference type="OrthoDB" id="3426638at2"/>
<organism evidence="3 4">
    <name type="scientific">Saccharothrix saharensis</name>
    <dbReference type="NCBI Taxonomy" id="571190"/>
    <lineage>
        <taxon>Bacteria</taxon>
        <taxon>Bacillati</taxon>
        <taxon>Actinomycetota</taxon>
        <taxon>Actinomycetes</taxon>
        <taxon>Pseudonocardiales</taxon>
        <taxon>Pseudonocardiaceae</taxon>
        <taxon>Saccharothrix</taxon>
    </lineage>
</organism>
<keyword evidence="2" id="KW-0472">Membrane</keyword>
<feature type="transmembrane region" description="Helical" evidence="2">
    <location>
        <begin position="151"/>
        <end position="170"/>
    </location>
</feature>
<evidence type="ECO:0000256" key="1">
    <source>
        <dbReference type="SAM" id="MobiDB-lite"/>
    </source>
</evidence>
<feature type="compositionally biased region" description="Pro residues" evidence="1">
    <location>
        <begin position="21"/>
        <end position="31"/>
    </location>
</feature>
<keyword evidence="2" id="KW-1133">Transmembrane helix</keyword>
<dbReference type="RefSeq" id="WP_141979678.1">
    <property type="nucleotide sequence ID" value="NZ_VFPP01000001.1"/>
</dbReference>
<dbReference type="InterPro" id="IPR025519">
    <property type="entry name" value="DUF4407"/>
</dbReference>
<feature type="transmembrane region" description="Helical" evidence="2">
    <location>
        <begin position="87"/>
        <end position="112"/>
    </location>
</feature>
<dbReference type="AlphaFoldDB" id="A0A543JG05"/>
<evidence type="ECO:0000313" key="4">
    <source>
        <dbReference type="Proteomes" id="UP000316628"/>
    </source>
</evidence>
<gene>
    <name evidence="3" type="ORF">FHX81_4135</name>
</gene>
<feature type="transmembrane region" description="Helical" evidence="2">
    <location>
        <begin position="118"/>
        <end position="139"/>
    </location>
</feature>
<evidence type="ECO:0000256" key="2">
    <source>
        <dbReference type="SAM" id="Phobius"/>
    </source>
</evidence>
<dbReference type="Pfam" id="PF14362">
    <property type="entry name" value="DUF4407"/>
    <property type="match status" value="1"/>
</dbReference>
<evidence type="ECO:0000313" key="3">
    <source>
        <dbReference type="EMBL" id="TQM81759.1"/>
    </source>
</evidence>
<dbReference type="Proteomes" id="UP000316628">
    <property type="component" value="Unassembled WGS sequence"/>
</dbReference>
<proteinExistence type="predicted"/>
<feature type="transmembrane region" description="Helical" evidence="2">
    <location>
        <begin position="360"/>
        <end position="382"/>
    </location>
</feature>
<protein>
    <submittedName>
        <fullName evidence="3">Uncharacterized protein DUF4407</fullName>
    </submittedName>
</protein>
<keyword evidence="4" id="KW-1185">Reference proteome</keyword>